<dbReference type="InterPro" id="IPR006977">
    <property type="entry name" value="Yip1_dom"/>
</dbReference>
<proteinExistence type="predicted"/>
<dbReference type="Proteomes" id="UP000807850">
    <property type="component" value="Unassembled WGS sequence"/>
</dbReference>
<dbReference type="EMBL" id="JACQAY010000151">
    <property type="protein sequence ID" value="MBI3539576.1"/>
    <property type="molecule type" value="Genomic_DNA"/>
</dbReference>
<evidence type="ECO:0000256" key="4">
    <source>
        <dbReference type="ARBA" id="ARBA00023136"/>
    </source>
</evidence>
<accession>A0A9D6L6A7</accession>
<comment type="subcellular location">
    <subcellularLocation>
        <location evidence="1">Membrane</location>
        <topology evidence="1">Multi-pass membrane protein</topology>
    </subcellularLocation>
</comment>
<dbReference type="GO" id="GO:0016020">
    <property type="term" value="C:membrane"/>
    <property type="evidence" value="ECO:0007669"/>
    <property type="project" value="UniProtKB-SubCell"/>
</dbReference>
<evidence type="ECO:0000313" key="8">
    <source>
        <dbReference type="Proteomes" id="UP000807850"/>
    </source>
</evidence>
<evidence type="ECO:0000256" key="1">
    <source>
        <dbReference type="ARBA" id="ARBA00004141"/>
    </source>
</evidence>
<dbReference type="AlphaFoldDB" id="A0A9D6L6A7"/>
<sequence>MESPPNTPLTAPAPDAGAAAPNLSPFQRAIAIFARPTAAWSGLDTHAQWWFPLIIMIVFAACFSTVLHDRALMPMLSEQWEQSVADGKMTAQQVDKMEQMMGGPTGKAIAVVQQAVAWPIIMLISALLIWFGAGFVLGTKFRYRLALETVAWSSLITIPGQVLAGALMWSRETMKGIHTGFGILLPDDPSNKLLVGLGIFLDAIGPLSLWYLAVVIIGAAALSGAKRSSVAWVIGGIYIVLMLFFSVLGGMFSRGAGS</sequence>
<name>A0A9D6L6A7_UNCEI</name>
<evidence type="ECO:0000256" key="2">
    <source>
        <dbReference type="ARBA" id="ARBA00022692"/>
    </source>
</evidence>
<organism evidence="7 8">
    <name type="scientific">Eiseniibacteriota bacterium</name>
    <dbReference type="NCBI Taxonomy" id="2212470"/>
    <lineage>
        <taxon>Bacteria</taxon>
        <taxon>Candidatus Eiseniibacteriota</taxon>
    </lineage>
</organism>
<evidence type="ECO:0000256" key="5">
    <source>
        <dbReference type="SAM" id="Phobius"/>
    </source>
</evidence>
<feature type="transmembrane region" description="Helical" evidence="5">
    <location>
        <begin position="116"/>
        <end position="138"/>
    </location>
</feature>
<feature type="transmembrane region" description="Helical" evidence="5">
    <location>
        <begin position="229"/>
        <end position="252"/>
    </location>
</feature>
<evidence type="ECO:0000259" key="6">
    <source>
        <dbReference type="Pfam" id="PF04893"/>
    </source>
</evidence>
<feature type="transmembrane region" description="Helical" evidence="5">
    <location>
        <begin position="150"/>
        <end position="169"/>
    </location>
</feature>
<gene>
    <name evidence="7" type="ORF">HY076_04830</name>
</gene>
<protein>
    <submittedName>
        <fullName evidence="7">YIP1 family protein</fullName>
    </submittedName>
</protein>
<feature type="transmembrane region" description="Helical" evidence="5">
    <location>
        <begin position="49"/>
        <end position="67"/>
    </location>
</feature>
<evidence type="ECO:0000256" key="3">
    <source>
        <dbReference type="ARBA" id="ARBA00022989"/>
    </source>
</evidence>
<feature type="domain" description="Yip1" evidence="6">
    <location>
        <begin position="31"/>
        <end position="247"/>
    </location>
</feature>
<reference evidence="7" key="1">
    <citation type="submission" date="2020-07" db="EMBL/GenBank/DDBJ databases">
        <title>Huge and variable diversity of episymbiotic CPR bacteria and DPANN archaea in groundwater ecosystems.</title>
        <authorList>
            <person name="He C.Y."/>
            <person name="Keren R."/>
            <person name="Whittaker M."/>
            <person name="Farag I.F."/>
            <person name="Doudna J."/>
            <person name="Cate J.H.D."/>
            <person name="Banfield J.F."/>
        </authorList>
    </citation>
    <scope>NUCLEOTIDE SEQUENCE</scope>
    <source>
        <strain evidence="7">NC_groundwater_928_Pr1_S-0.2um_72_17</strain>
    </source>
</reference>
<keyword evidence="2 5" id="KW-0812">Transmembrane</keyword>
<keyword evidence="4 5" id="KW-0472">Membrane</keyword>
<evidence type="ECO:0000313" key="7">
    <source>
        <dbReference type="EMBL" id="MBI3539576.1"/>
    </source>
</evidence>
<feature type="transmembrane region" description="Helical" evidence="5">
    <location>
        <begin position="193"/>
        <end position="223"/>
    </location>
</feature>
<dbReference type="Pfam" id="PF04893">
    <property type="entry name" value="Yip1"/>
    <property type="match status" value="1"/>
</dbReference>
<keyword evidence="3 5" id="KW-1133">Transmembrane helix</keyword>
<comment type="caution">
    <text evidence="7">The sequence shown here is derived from an EMBL/GenBank/DDBJ whole genome shotgun (WGS) entry which is preliminary data.</text>
</comment>